<organism evidence="5 6">
    <name type="scientific">Rhizomicrobium electricum</name>
    <dbReference type="NCBI Taxonomy" id="480070"/>
    <lineage>
        <taxon>Bacteria</taxon>
        <taxon>Pseudomonadati</taxon>
        <taxon>Pseudomonadota</taxon>
        <taxon>Alphaproteobacteria</taxon>
        <taxon>Micropepsales</taxon>
        <taxon>Micropepsaceae</taxon>
        <taxon>Rhizomicrobium</taxon>
    </lineage>
</organism>
<evidence type="ECO:0000256" key="3">
    <source>
        <dbReference type="RuleBase" id="RU361235"/>
    </source>
</evidence>
<protein>
    <recommendedName>
        <fullName evidence="3">Carboxylic ester hydrolase</fullName>
        <ecNumber evidence="3">3.1.1.-</ecNumber>
    </recommendedName>
</protein>
<comment type="caution">
    <text evidence="5">The sequence shown here is derived from an EMBL/GenBank/DDBJ whole genome shotgun (WGS) entry which is preliminary data.</text>
</comment>
<dbReference type="InterPro" id="IPR019819">
    <property type="entry name" value="Carboxylesterase_B_CS"/>
</dbReference>
<dbReference type="SUPFAM" id="SSF53474">
    <property type="entry name" value="alpha/beta-Hydrolases"/>
    <property type="match status" value="1"/>
</dbReference>
<dbReference type="PROSITE" id="PS00941">
    <property type="entry name" value="CARBOXYLESTERASE_B_2"/>
    <property type="match status" value="1"/>
</dbReference>
<dbReference type="PROSITE" id="PS00122">
    <property type="entry name" value="CARBOXYLESTERASE_B_1"/>
    <property type="match status" value="1"/>
</dbReference>
<keyword evidence="6" id="KW-1185">Reference proteome</keyword>
<evidence type="ECO:0000313" key="6">
    <source>
        <dbReference type="Proteomes" id="UP001499951"/>
    </source>
</evidence>
<dbReference type="Proteomes" id="UP001499951">
    <property type="component" value="Unassembled WGS sequence"/>
</dbReference>
<reference evidence="5 6" key="1">
    <citation type="journal article" date="2019" name="Int. J. Syst. Evol. Microbiol.">
        <title>The Global Catalogue of Microorganisms (GCM) 10K type strain sequencing project: providing services to taxonomists for standard genome sequencing and annotation.</title>
        <authorList>
            <consortium name="The Broad Institute Genomics Platform"/>
            <consortium name="The Broad Institute Genome Sequencing Center for Infectious Disease"/>
            <person name="Wu L."/>
            <person name="Ma J."/>
        </authorList>
    </citation>
    <scope>NUCLEOTIDE SEQUENCE [LARGE SCALE GENOMIC DNA]</scope>
    <source>
        <strain evidence="5 6">JCM 15089</strain>
    </source>
</reference>
<name>A0ABN1EMX4_9PROT</name>
<dbReference type="Pfam" id="PF00135">
    <property type="entry name" value="COesterase"/>
    <property type="match status" value="1"/>
</dbReference>
<comment type="similarity">
    <text evidence="1 3">Belongs to the type-B carboxylesterase/lipase family.</text>
</comment>
<dbReference type="InterPro" id="IPR002018">
    <property type="entry name" value="CarbesteraseB"/>
</dbReference>
<proteinExistence type="inferred from homology"/>
<keyword evidence="3" id="KW-0732">Signal</keyword>
<accession>A0ABN1EMX4</accession>
<feature type="signal peptide" evidence="3">
    <location>
        <begin position="1"/>
        <end position="24"/>
    </location>
</feature>
<evidence type="ECO:0000259" key="4">
    <source>
        <dbReference type="Pfam" id="PF00135"/>
    </source>
</evidence>
<keyword evidence="2 3" id="KW-0378">Hydrolase</keyword>
<dbReference type="Gene3D" id="3.40.50.1820">
    <property type="entry name" value="alpha/beta hydrolase"/>
    <property type="match status" value="1"/>
</dbReference>
<dbReference type="InterPro" id="IPR029058">
    <property type="entry name" value="AB_hydrolase_fold"/>
</dbReference>
<feature type="domain" description="Carboxylesterase type B" evidence="4">
    <location>
        <begin position="25"/>
        <end position="501"/>
    </location>
</feature>
<gene>
    <name evidence="5" type="ORF">GCM10008942_17610</name>
</gene>
<dbReference type="EC" id="3.1.1.-" evidence="3"/>
<evidence type="ECO:0000313" key="5">
    <source>
        <dbReference type="EMBL" id="GAA0569404.1"/>
    </source>
</evidence>
<evidence type="ECO:0000256" key="2">
    <source>
        <dbReference type="ARBA" id="ARBA00022801"/>
    </source>
</evidence>
<dbReference type="RefSeq" id="WP_166929657.1">
    <property type="nucleotide sequence ID" value="NZ_BAAADD010000004.1"/>
</dbReference>
<sequence>MISLRRLAIAAAACLAFSASYCVANPVVDTPAGKLEGRSDGAISVFKGIPYALPPVGQLRWKAPSPMPRWQGVKSAAAYGSACMQPISKLPNIYTDDPGPLSEDCLTLNIWAPADAKNAPVFFWIHGGALVGGSSSERMYDGAKLAAHGVVVVSINYRVGVFGFLAHPELSAESPLGISGNWGILDQIAALKWVKQNIASFGGDPANVTIAGQSAGGLSVMYLLASPEARGLFAKAIAQSAYMITTPELKEAKYGLPSAEQSGVALAAALHKPDIKALRAMDAEELTTAAAMARFSPFGAVDGHVLKRQLVDTLDAGEQAPVPLMAGFNSGEIRSLRILAPAVPASASDYEAVIRDRYQDLADDFLRLYPGSNMQESIFAASRDALYGWTAERLVKKQTRLGQPAYLYIWDHAYPAADSVGLHGFHAEELPYLFGTFDRVGPYWPKVPETPEERSTSEVLMSYWVSFMRTGKPEAANAPVWPAYDATSAYLAFQQSPQTSTHLMPGMYDLVEKVVCRRRASGAQPWNWNAGLAAPKLPAKTAACN</sequence>
<feature type="chain" id="PRO_5045000559" description="Carboxylic ester hydrolase" evidence="3">
    <location>
        <begin position="25"/>
        <end position="545"/>
    </location>
</feature>
<evidence type="ECO:0000256" key="1">
    <source>
        <dbReference type="ARBA" id="ARBA00005964"/>
    </source>
</evidence>
<dbReference type="InterPro" id="IPR050309">
    <property type="entry name" value="Type-B_Carboxylest/Lipase"/>
</dbReference>
<dbReference type="EMBL" id="BAAADD010000004">
    <property type="protein sequence ID" value="GAA0569404.1"/>
    <property type="molecule type" value="Genomic_DNA"/>
</dbReference>
<dbReference type="PANTHER" id="PTHR11559">
    <property type="entry name" value="CARBOXYLESTERASE"/>
    <property type="match status" value="1"/>
</dbReference>
<dbReference type="InterPro" id="IPR019826">
    <property type="entry name" value="Carboxylesterase_B_AS"/>
</dbReference>